<evidence type="ECO:0000313" key="3">
    <source>
        <dbReference type="EMBL" id="QGR16016.1"/>
    </source>
</evidence>
<protein>
    <submittedName>
        <fullName evidence="2">ABC-type sulfate transport system substrate-binding protein</fullName>
    </submittedName>
</protein>
<dbReference type="AlphaFoldDB" id="A0A650CE49"/>
<dbReference type="OrthoDB" id="40752at2157"/>
<evidence type="ECO:0000313" key="2">
    <source>
        <dbReference type="EMBL" id="MBB5253061.1"/>
    </source>
</evidence>
<organism evidence="3 4">
    <name type="scientific">Sulfurisphaera ohwakuensis</name>
    <dbReference type="NCBI Taxonomy" id="69656"/>
    <lineage>
        <taxon>Archaea</taxon>
        <taxon>Thermoproteota</taxon>
        <taxon>Thermoprotei</taxon>
        <taxon>Sulfolobales</taxon>
        <taxon>Sulfolobaceae</taxon>
        <taxon>Sulfurisphaera</taxon>
    </lineage>
</organism>
<reference evidence="3 4" key="1">
    <citation type="submission" date="2019-10" db="EMBL/GenBank/DDBJ databases">
        <title>Genome Sequences from Six Type Strain Members of the Archaeal Family Sulfolobaceae: Acidianus ambivalens, Acidianus infernus, Metallosphaera prunae, Stygiolobus azoricus, Sulfolobus metallicus, and Sulfurisphaera ohwakuensis.</title>
        <authorList>
            <person name="Counts J.A."/>
            <person name="Kelly R.M."/>
        </authorList>
    </citation>
    <scope>NUCLEOTIDE SEQUENCE [LARGE SCALE GENOMIC DNA]</scope>
    <source>
        <strain evidence="3 4">TA-1</strain>
    </source>
</reference>
<dbReference type="KEGG" id="soh:D1869_01570"/>
<proteinExistence type="predicted"/>
<feature type="coiled-coil region" evidence="1">
    <location>
        <begin position="5"/>
        <end position="32"/>
    </location>
</feature>
<sequence>MSSKLSTYANLIVRFEEELKNIEKNIADDGKKLVIFSESLATEFKGVAEEVFNQISKEVEKNTNDKINELSKKFSEERDKKITEIKNKGQKNIEKATDFVLKKIEEVFK</sequence>
<evidence type="ECO:0000313" key="5">
    <source>
        <dbReference type="Proteomes" id="UP000582213"/>
    </source>
</evidence>
<reference evidence="2 5" key="2">
    <citation type="submission" date="2020-08" db="EMBL/GenBank/DDBJ databases">
        <title>Genomic Encyclopedia of Type Strains, Phase IV (KMG-IV): sequencing the most valuable type-strain genomes for metagenomic binning, comparative biology and taxonomic classification.</title>
        <authorList>
            <person name="Goeker M."/>
        </authorList>
    </citation>
    <scope>NUCLEOTIDE SEQUENCE [LARGE SCALE GENOMIC DNA]</scope>
    <source>
        <strain evidence="2 5">DSM 12421</strain>
    </source>
</reference>
<dbReference type="EMBL" id="CP045484">
    <property type="protein sequence ID" value="QGR16016.1"/>
    <property type="molecule type" value="Genomic_DNA"/>
</dbReference>
<dbReference type="Pfam" id="PF26552">
    <property type="entry name" value="DUF8181"/>
    <property type="match status" value="1"/>
</dbReference>
<dbReference type="InterPro" id="IPR058494">
    <property type="entry name" value="DUF8181"/>
</dbReference>
<dbReference type="GeneID" id="42799895"/>
<dbReference type="RefSeq" id="WP_156013627.1">
    <property type="nucleotide sequence ID" value="NZ_CP045484.1"/>
</dbReference>
<dbReference type="Gene3D" id="1.20.5.2950">
    <property type="match status" value="1"/>
</dbReference>
<gene>
    <name evidence="3" type="ORF">D1869_01570</name>
    <name evidence="2" type="ORF">HNQ62_000794</name>
</gene>
<evidence type="ECO:0000313" key="4">
    <source>
        <dbReference type="Proteomes" id="UP000427373"/>
    </source>
</evidence>
<evidence type="ECO:0000256" key="1">
    <source>
        <dbReference type="SAM" id="Coils"/>
    </source>
</evidence>
<dbReference type="Proteomes" id="UP000427373">
    <property type="component" value="Chromosome"/>
</dbReference>
<accession>A0A650CE49</accession>
<dbReference type="EMBL" id="JACHFY010000002">
    <property type="protein sequence ID" value="MBB5253061.1"/>
    <property type="molecule type" value="Genomic_DNA"/>
</dbReference>
<name>A0A650CE49_SULOH</name>
<keyword evidence="4" id="KW-1185">Reference proteome</keyword>
<keyword evidence="1" id="KW-0175">Coiled coil</keyword>
<dbReference type="Proteomes" id="UP000582213">
    <property type="component" value="Unassembled WGS sequence"/>
</dbReference>